<feature type="non-terminal residue" evidence="4">
    <location>
        <position position="68"/>
    </location>
</feature>
<evidence type="ECO:0000256" key="1">
    <source>
        <dbReference type="ARBA" id="ARBA00022737"/>
    </source>
</evidence>
<feature type="repeat" description="ANK" evidence="3">
    <location>
        <begin position="34"/>
        <end position="66"/>
    </location>
</feature>
<dbReference type="SMART" id="SM00248">
    <property type="entry name" value="ANK"/>
    <property type="match status" value="2"/>
</dbReference>
<reference evidence="4 5" key="1">
    <citation type="submission" date="2018-03" db="EMBL/GenBank/DDBJ databases">
        <title>Genomes of Pezizomycetes fungi and the evolution of truffles.</title>
        <authorList>
            <person name="Murat C."/>
            <person name="Payen T."/>
            <person name="Noel B."/>
            <person name="Kuo A."/>
            <person name="Martin F.M."/>
        </authorList>
    </citation>
    <scope>NUCLEOTIDE SEQUENCE [LARGE SCALE GENOMIC DNA]</scope>
    <source>
        <strain evidence="4">091103-1</strain>
    </source>
</reference>
<gene>
    <name evidence="4" type="ORF">C7212DRAFT_301066</name>
</gene>
<dbReference type="InterPro" id="IPR002110">
    <property type="entry name" value="Ankyrin_rpt"/>
</dbReference>
<dbReference type="AlphaFoldDB" id="A0A317SFR8"/>
<evidence type="ECO:0000313" key="5">
    <source>
        <dbReference type="Proteomes" id="UP000246991"/>
    </source>
</evidence>
<dbReference type="PROSITE" id="PS50297">
    <property type="entry name" value="ANK_REP_REGION"/>
    <property type="match status" value="2"/>
</dbReference>
<sequence length="68" mass="7391">MTVLHLAAVSGSGRILELLLENGADGFVEERDMEGETPLHRAVRHGFRDMVALLLDRGADVSAQNYIG</sequence>
<proteinExistence type="predicted"/>
<dbReference type="EMBL" id="PYWC01000089">
    <property type="protein sequence ID" value="PWW73028.1"/>
    <property type="molecule type" value="Genomic_DNA"/>
</dbReference>
<feature type="repeat" description="ANK" evidence="3">
    <location>
        <begin position="1"/>
        <end position="31"/>
    </location>
</feature>
<dbReference type="OrthoDB" id="366390at2759"/>
<dbReference type="STRING" id="42249.A0A317SFR8"/>
<dbReference type="Proteomes" id="UP000246991">
    <property type="component" value="Unassembled WGS sequence"/>
</dbReference>
<organism evidence="4 5">
    <name type="scientific">Tuber magnatum</name>
    <name type="common">white Piedmont truffle</name>
    <dbReference type="NCBI Taxonomy" id="42249"/>
    <lineage>
        <taxon>Eukaryota</taxon>
        <taxon>Fungi</taxon>
        <taxon>Dikarya</taxon>
        <taxon>Ascomycota</taxon>
        <taxon>Pezizomycotina</taxon>
        <taxon>Pezizomycetes</taxon>
        <taxon>Pezizales</taxon>
        <taxon>Tuberaceae</taxon>
        <taxon>Tuber</taxon>
    </lineage>
</organism>
<dbReference type="Pfam" id="PF12796">
    <property type="entry name" value="Ank_2"/>
    <property type="match status" value="1"/>
</dbReference>
<dbReference type="SUPFAM" id="SSF48403">
    <property type="entry name" value="Ankyrin repeat"/>
    <property type="match status" value="1"/>
</dbReference>
<keyword evidence="5" id="KW-1185">Reference proteome</keyword>
<evidence type="ECO:0000256" key="3">
    <source>
        <dbReference type="PROSITE-ProRule" id="PRU00023"/>
    </source>
</evidence>
<accession>A0A317SFR8</accession>
<keyword evidence="1" id="KW-0677">Repeat</keyword>
<dbReference type="InterPro" id="IPR036770">
    <property type="entry name" value="Ankyrin_rpt-contain_sf"/>
</dbReference>
<dbReference type="PROSITE" id="PS50088">
    <property type="entry name" value="ANK_REPEAT"/>
    <property type="match status" value="2"/>
</dbReference>
<keyword evidence="2 3" id="KW-0040">ANK repeat</keyword>
<dbReference type="PANTHER" id="PTHR24126:SF14">
    <property type="entry name" value="ANK_REP_REGION DOMAIN-CONTAINING PROTEIN"/>
    <property type="match status" value="1"/>
</dbReference>
<dbReference type="Gene3D" id="1.25.40.20">
    <property type="entry name" value="Ankyrin repeat-containing domain"/>
    <property type="match status" value="1"/>
</dbReference>
<protein>
    <submittedName>
        <fullName evidence="4">Ankyrin</fullName>
    </submittedName>
</protein>
<dbReference type="PANTHER" id="PTHR24126">
    <property type="entry name" value="ANKYRIN REPEAT, PH AND SEC7 DOMAIN CONTAINING PROTEIN SECG-RELATED"/>
    <property type="match status" value="1"/>
</dbReference>
<evidence type="ECO:0000313" key="4">
    <source>
        <dbReference type="EMBL" id="PWW73028.1"/>
    </source>
</evidence>
<name>A0A317SFR8_9PEZI</name>
<evidence type="ECO:0000256" key="2">
    <source>
        <dbReference type="ARBA" id="ARBA00023043"/>
    </source>
</evidence>
<comment type="caution">
    <text evidence="4">The sequence shown here is derived from an EMBL/GenBank/DDBJ whole genome shotgun (WGS) entry which is preliminary data.</text>
</comment>